<evidence type="ECO:0000256" key="3">
    <source>
        <dbReference type="ARBA" id="ARBA00022771"/>
    </source>
</evidence>
<feature type="region of interest" description="Disordered" evidence="10">
    <location>
        <begin position="84"/>
        <end position="134"/>
    </location>
</feature>
<dbReference type="SUPFAM" id="SSF57667">
    <property type="entry name" value="beta-beta-alpha zinc fingers"/>
    <property type="match status" value="1"/>
</dbReference>
<dbReference type="PROSITE" id="PS50808">
    <property type="entry name" value="ZF_BED"/>
    <property type="match status" value="1"/>
</dbReference>
<reference evidence="12" key="1">
    <citation type="submission" date="2021-07" db="EMBL/GenBank/DDBJ databases">
        <authorList>
            <person name="Catto M.A."/>
            <person name="Jacobson A."/>
            <person name="Kennedy G."/>
            <person name="Labadie P."/>
            <person name="Hunt B.G."/>
            <person name="Srinivasan R."/>
        </authorList>
    </citation>
    <scope>NUCLEOTIDE SEQUENCE</scope>
    <source>
        <strain evidence="12">PL_HMW_Pooled</strain>
        <tissue evidence="12">Head</tissue>
    </source>
</reference>
<organism evidence="12 13">
    <name type="scientific">Frankliniella fusca</name>
    <dbReference type="NCBI Taxonomy" id="407009"/>
    <lineage>
        <taxon>Eukaryota</taxon>
        <taxon>Metazoa</taxon>
        <taxon>Ecdysozoa</taxon>
        <taxon>Arthropoda</taxon>
        <taxon>Hexapoda</taxon>
        <taxon>Insecta</taxon>
        <taxon>Pterygota</taxon>
        <taxon>Neoptera</taxon>
        <taxon>Paraneoptera</taxon>
        <taxon>Thysanoptera</taxon>
        <taxon>Terebrantia</taxon>
        <taxon>Thripoidea</taxon>
        <taxon>Thripidae</taxon>
        <taxon>Frankliniella</taxon>
    </lineage>
</organism>
<accession>A0AAE1HNW9</accession>
<dbReference type="Proteomes" id="UP001219518">
    <property type="component" value="Unassembled WGS sequence"/>
</dbReference>
<dbReference type="Pfam" id="PF05699">
    <property type="entry name" value="Dimer_Tnp_hAT"/>
    <property type="match status" value="1"/>
</dbReference>
<dbReference type="InterPro" id="IPR003656">
    <property type="entry name" value="Znf_BED"/>
</dbReference>
<dbReference type="InterPro" id="IPR036236">
    <property type="entry name" value="Znf_C2H2_sf"/>
</dbReference>
<dbReference type="GO" id="GO:0046983">
    <property type="term" value="F:protein dimerization activity"/>
    <property type="evidence" value="ECO:0007669"/>
    <property type="project" value="InterPro"/>
</dbReference>
<proteinExistence type="predicted"/>
<evidence type="ECO:0000256" key="10">
    <source>
        <dbReference type="SAM" id="MobiDB-lite"/>
    </source>
</evidence>
<feature type="domain" description="BED-type" evidence="11">
    <location>
        <begin position="5"/>
        <end position="57"/>
    </location>
</feature>
<keyword evidence="13" id="KW-1185">Reference proteome</keyword>
<keyword evidence="3 9" id="KW-0863">Zinc-finger</keyword>
<dbReference type="InterPro" id="IPR008906">
    <property type="entry name" value="HATC_C_dom"/>
</dbReference>
<keyword evidence="4" id="KW-0862">Zinc</keyword>
<dbReference type="SUPFAM" id="SSF53098">
    <property type="entry name" value="Ribonuclease H-like"/>
    <property type="match status" value="1"/>
</dbReference>
<evidence type="ECO:0000313" key="12">
    <source>
        <dbReference type="EMBL" id="KAK3924836.1"/>
    </source>
</evidence>
<evidence type="ECO:0000256" key="2">
    <source>
        <dbReference type="ARBA" id="ARBA00022723"/>
    </source>
</evidence>
<dbReference type="SMART" id="SM00614">
    <property type="entry name" value="ZnF_BED"/>
    <property type="match status" value="1"/>
</dbReference>
<feature type="compositionally biased region" description="Low complexity" evidence="10">
    <location>
        <begin position="88"/>
        <end position="103"/>
    </location>
</feature>
<evidence type="ECO:0000256" key="9">
    <source>
        <dbReference type="PROSITE-ProRule" id="PRU00027"/>
    </source>
</evidence>
<keyword evidence="7" id="KW-0804">Transcription</keyword>
<sequence length="696" mass="77713">MKRSRKRSAVWDHFGEKGADARVKCKYCPTTVSVQQGCTTNMMNHLRVKHLNKYLMVTGERTRQEDGVDENDEDDLEVSAEVVGGNPLSPTVTVSSAAASLSPSPTPSNTEFSPPVSPAPSASRVRAASCTPSKSSYQPSLDAYRCDSKTTERLHFAVTYYIVTNNRPLNTVEKDGFRAMLHAFKPTYKVLSRRTLTETYVPKAVEQVRSHIKGLLKEAEVYSLTSDNWTSGADVPFTSLTAHFFDKSWDNLHAVTLACRATHQRHTGLNLKDFFVDELNSWDLKPEQCAALTTDNASEMRVAAELLLVPHMRCIGHTIQNGVEDLLGSDAIKPVIKEARALLTWSNTPKKVHQSVPKVLPSVSPTRWWSELTLLKQIVESYDYLREFAASYQRGKHLNIIPGEKSIFIIRALVRSLRPLEDIVNDLSGDNYVTASAVLPVLNLLEAGFEGDDDLEDGEGEEPMGDSLDFDNWDFDSEAFRPVALREYVTRKLKKRYCPGPLDEVECHNLLAKCSFLDPRYKGEIHPEEREKAKKLLTEEFLTSVEKDAESLRSELEGVDAPSTSASAPARKRSALQSLFAKKKRAPDGSGDGTSAANLLLTPEAKFKEELARYDNVPNINMELDIRIWWKERTDAYPYLQGIARKYLSICATSTSSERLFSSGGNVVTDSRCCLSDVNAGNLIFLSSNKKFLKRP</sequence>
<dbReference type="GO" id="GO:0008270">
    <property type="term" value="F:zinc ion binding"/>
    <property type="evidence" value="ECO:0007669"/>
    <property type="project" value="UniProtKB-KW"/>
</dbReference>
<comment type="caution">
    <text evidence="12">The sequence shown here is derived from an EMBL/GenBank/DDBJ whole genome shotgun (WGS) entry which is preliminary data.</text>
</comment>
<evidence type="ECO:0000256" key="5">
    <source>
        <dbReference type="ARBA" id="ARBA00023015"/>
    </source>
</evidence>
<keyword evidence="6" id="KW-0238">DNA-binding</keyword>
<name>A0AAE1HNW9_9NEOP</name>
<dbReference type="GO" id="GO:0005634">
    <property type="term" value="C:nucleus"/>
    <property type="evidence" value="ECO:0007669"/>
    <property type="project" value="UniProtKB-SubCell"/>
</dbReference>
<dbReference type="PANTHER" id="PTHR46481:SF10">
    <property type="entry name" value="ZINC FINGER BED DOMAIN-CONTAINING PROTEIN 39"/>
    <property type="match status" value="1"/>
</dbReference>
<reference evidence="12" key="2">
    <citation type="journal article" date="2023" name="BMC Genomics">
        <title>Pest status, molecular evolution, and epigenetic factors derived from the genome assembly of Frankliniella fusca, a thysanopteran phytovirus vector.</title>
        <authorList>
            <person name="Catto M.A."/>
            <person name="Labadie P.E."/>
            <person name="Jacobson A.L."/>
            <person name="Kennedy G.G."/>
            <person name="Srinivasan R."/>
            <person name="Hunt B.G."/>
        </authorList>
    </citation>
    <scope>NUCLEOTIDE SEQUENCE</scope>
    <source>
        <strain evidence="12">PL_HMW_Pooled</strain>
    </source>
</reference>
<keyword evidence="8" id="KW-0539">Nucleus</keyword>
<gene>
    <name evidence="12" type="ORF">KUF71_013109</name>
</gene>
<keyword evidence="2" id="KW-0479">Metal-binding</keyword>
<dbReference type="EMBL" id="JAHWGI010001205">
    <property type="protein sequence ID" value="KAK3924836.1"/>
    <property type="molecule type" value="Genomic_DNA"/>
</dbReference>
<dbReference type="InterPro" id="IPR052035">
    <property type="entry name" value="ZnF_BED_domain_contain"/>
</dbReference>
<dbReference type="AlphaFoldDB" id="A0AAE1HNW9"/>
<comment type="subcellular location">
    <subcellularLocation>
        <location evidence="1">Nucleus</location>
    </subcellularLocation>
</comment>
<dbReference type="PANTHER" id="PTHR46481">
    <property type="entry name" value="ZINC FINGER BED DOMAIN-CONTAINING PROTEIN 4"/>
    <property type="match status" value="1"/>
</dbReference>
<evidence type="ECO:0000256" key="1">
    <source>
        <dbReference type="ARBA" id="ARBA00004123"/>
    </source>
</evidence>
<evidence type="ECO:0000256" key="4">
    <source>
        <dbReference type="ARBA" id="ARBA00022833"/>
    </source>
</evidence>
<dbReference type="Pfam" id="PF02892">
    <property type="entry name" value="zf-BED"/>
    <property type="match status" value="1"/>
</dbReference>
<evidence type="ECO:0000259" key="11">
    <source>
        <dbReference type="PROSITE" id="PS50808"/>
    </source>
</evidence>
<dbReference type="InterPro" id="IPR012337">
    <property type="entry name" value="RNaseH-like_sf"/>
</dbReference>
<evidence type="ECO:0000256" key="6">
    <source>
        <dbReference type="ARBA" id="ARBA00023125"/>
    </source>
</evidence>
<keyword evidence="12" id="KW-0436">Ligase</keyword>
<dbReference type="GO" id="GO:0003677">
    <property type="term" value="F:DNA binding"/>
    <property type="evidence" value="ECO:0007669"/>
    <property type="project" value="UniProtKB-KW"/>
</dbReference>
<evidence type="ECO:0000313" key="13">
    <source>
        <dbReference type="Proteomes" id="UP001219518"/>
    </source>
</evidence>
<protein>
    <submittedName>
        <fullName evidence="12">E3 SUMO-protein ligase ZBED1</fullName>
    </submittedName>
</protein>
<dbReference type="GO" id="GO:0009791">
    <property type="term" value="P:post-embryonic development"/>
    <property type="evidence" value="ECO:0007669"/>
    <property type="project" value="UniProtKB-ARBA"/>
</dbReference>
<keyword evidence="5" id="KW-0805">Transcription regulation</keyword>
<dbReference type="GO" id="GO:0016874">
    <property type="term" value="F:ligase activity"/>
    <property type="evidence" value="ECO:0007669"/>
    <property type="project" value="UniProtKB-KW"/>
</dbReference>
<evidence type="ECO:0000256" key="8">
    <source>
        <dbReference type="ARBA" id="ARBA00023242"/>
    </source>
</evidence>
<evidence type="ECO:0000256" key="7">
    <source>
        <dbReference type="ARBA" id="ARBA00023163"/>
    </source>
</evidence>
<feature type="region of interest" description="Disordered" evidence="10">
    <location>
        <begin position="552"/>
        <end position="572"/>
    </location>
</feature>
<feature type="compositionally biased region" description="Low complexity" evidence="10">
    <location>
        <begin position="119"/>
        <end position="129"/>
    </location>
</feature>